<organism evidence="3 4">
    <name type="scientific">Ilumatobacter coccineus (strain NBRC 103263 / KCTC 29153 / YM16-304)</name>
    <dbReference type="NCBI Taxonomy" id="1313172"/>
    <lineage>
        <taxon>Bacteria</taxon>
        <taxon>Bacillati</taxon>
        <taxon>Actinomycetota</taxon>
        <taxon>Acidimicrobiia</taxon>
        <taxon>Acidimicrobiales</taxon>
        <taxon>Ilumatobacteraceae</taxon>
        <taxon>Ilumatobacter</taxon>
    </lineage>
</organism>
<evidence type="ECO:0000256" key="1">
    <source>
        <dbReference type="SAM" id="MobiDB-lite"/>
    </source>
</evidence>
<dbReference type="PROSITE" id="PS51257">
    <property type="entry name" value="PROKAR_LIPOPROTEIN"/>
    <property type="match status" value="1"/>
</dbReference>
<dbReference type="Pfam" id="PF09826">
    <property type="entry name" value="Beta_propel"/>
    <property type="match status" value="1"/>
</dbReference>
<name>A0A6C7E1K7_ILUCY</name>
<reference evidence="3 4" key="1">
    <citation type="journal article" date="2013" name="Int. J. Syst. Evol. Microbiol.">
        <title>Ilumatobacter nonamiense sp. nov. and Ilumatobacter coccineum sp. nov., isolated from seashore sand.</title>
        <authorList>
            <person name="Matsumoto A."/>
            <person name="Kasai H."/>
            <person name="Matsuo Y."/>
            <person name="Shizuri Y."/>
            <person name="Ichikawa N."/>
            <person name="Fujita N."/>
            <person name="Omura S."/>
            <person name="Takahashi Y."/>
        </authorList>
    </citation>
    <scope>NUCLEOTIDE SEQUENCE [LARGE SCALE GENOMIC DNA]</scope>
    <source>
        <strain evidence="4">NBRC 103263 / KCTC 29153 / YM16-304</strain>
    </source>
</reference>
<feature type="signal peptide" evidence="2">
    <location>
        <begin position="1"/>
        <end position="26"/>
    </location>
</feature>
<feature type="compositionally biased region" description="Acidic residues" evidence="1">
    <location>
        <begin position="51"/>
        <end position="66"/>
    </location>
</feature>
<feature type="region of interest" description="Disordered" evidence="1">
    <location>
        <begin position="20"/>
        <end position="74"/>
    </location>
</feature>
<dbReference type="Proteomes" id="UP000011863">
    <property type="component" value="Chromosome"/>
</dbReference>
<evidence type="ECO:0000313" key="3">
    <source>
        <dbReference type="EMBL" id="BAN00412.1"/>
    </source>
</evidence>
<proteinExistence type="predicted"/>
<dbReference type="KEGG" id="aym:YM304_00980"/>
<dbReference type="InterPro" id="IPR019198">
    <property type="entry name" value="Beta_propeller_containing"/>
</dbReference>
<gene>
    <name evidence="3" type="ORF">YM304_00980</name>
</gene>
<feature type="chain" id="PRO_5025661165" description="Beta propeller domain-containing protein" evidence="2">
    <location>
        <begin position="27"/>
        <end position="873"/>
    </location>
</feature>
<dbReference type="OrthoDB" id="9778998at2"/>
<evidence type="ECO:0008006" key="5">
    <source>
        <dbReference type="Google" id="ProtNLM"/>
    </source>
</evidence>
<feature type="compositionally biased region" description="Low complexity" evidence="1">
    <location>
        <begin position="31"/>
        <end position="50"/>
    </location>
</feature>
<keyword evidence="4" id="KW-1185">Reference proteome</keyword>
<sequence>MKRTLVPTLVAVGLVAAACTAGSDGADVTDPDPSVPDTAEPSPDDSVPVTDPDDPDTDSDDPEVDPDDRGGPIGFAQASLRQFDECQAFLDYVHTEGAERVGPYGFGDNGWFGPTPFLDDVMVMETMEEEAPAEEAAAEPASEDAGASASTTNDAAASGEVFVGDDGDGTYSTTNVQVDGVDEPDIIKTDGTRILAVAGDVLHYVDIADDGTAGTKRGSVTLSNNGDGSDGNYYFAYGHEIFVNGDRAFVIAQGEGQYYGGPVPFETVDAEPLGVMTRQAPDAIEPSPDEEPPPVTTVVTDAEIEFVEPDIEPVPFPEPLPGPQFFGPTTIVLEIDLSNPDDLRIVNTMNLDGRYISARSIGETGRIAVTSPPKDLGFLYPSNPNATEQATDANRELITNSTLEDWMPTYTLNAADGTSTTGNLVSCENIHAPSEFAGFDMLSIVTLDLGESLTEPTGGAAIMATGDTVYASADRMYVTSNVWLPPTIDEQQRGLWEEEYETAIHRFSIAGDGPAQYEASGSVEGHLLNQFSMNDRDGTFYAATTTGTPWSSEGSVSQIVAMQVNGDRLEQVGQVGGLGEGERIFSVRYVDDVAYVVTFRQTDPFYIVDLADPTAMSVLGELKIPGYSSYLHPITDTLVLGVGQDATDEGRTTGTKVSLFDVSDPGDPREVDVWTMDNAGSDAEFDHRAFLYWAPTGQAVLPLTNWADQYSGAVVLNVGEDGLTEQGRVSHVIESDDENGLTDCQVFTGEGITEADGDLFWITQELGAGGSQLQFCEPGDIGGATGFSYCETIPVNEIENWFYLGDSGRTFSEATGVDLAGIDRIEWCWSDGIDWQKQIQRTLVIDGQLWSFSNSQLQANDLATLGTTDIVTL</sequence>
<protein>
    <recommendedName>
        <fullName evidence="5">Beta propeller domain-containing protein</fullName>
    </recommendedName>
</protein>
<evidence type="ECO:0000313" key="4">
    <source>
        <dbReference type="Proteomes" id="UP000011863"/>
    </source>
</evidence>
<dbReference type="EMBL" id="AP012057">
    <property type="protein sequence ID" value="BAN00412.1"/>
    <property type="molecule type" value="Genomic_DNA"/>
</dbReference>
<keyword evidence="2" id="KW-0732">Signal</keyword>
<feature type="region of interest" description="Disordered" evidence="1">
    <location>
        <begin position="131"/>
        <end position="154"/>
    </location>
</feature>
<feature type="compositionally biased region" description="Low complexity" evidence="1">
    <location>
        <begin position="138"/>
        <end position="154"/>
    </location>
</feature>
<evidence type="ECO:0000256" key="2">
    <source>
        <dbReference type="SAM" id="SignalP"/>
    </source>
</evidence>
<dbReference type="RefSeq" id="WP_015439660.1">
    <property type="nucleotide sequence ID" value="NC_020520.1"/>
</dbReference>
<accession>A0A6C7E1K7</accession>
<dbReference type="AlphaFoldDB" id="A0A6C7E1K7"/>